<proteinExistence type="predicted"/>
<sequence>MSDDVMTHLAERGLTAPGSLLEVYEEQWPSAVRELVYRPGTPEGRPSMRWAEDLIGGSSWPLLPNLVPIMPVDERSFACVVVSDLGEEPLPGEGAVVRWHLDVRADEHQAALLDTDCHLYVASVADELAAREEGLRRVLDEIGPAYQETYLANEKRPRDFVVRPVRIACQNVIVALAAFAQDSSFDGLAVVAWQTCEVPHVGTHEANRALAALTLCDAFQSGGTMEIRFDRPASVQIHGARRSYPGHPERRVPASLRRYGRTVGVELGVEDPAAISPAEARELFLAVTPMPDDLRDRVAEAISLRGLAPERLCYALMTGTWSPVELDFLLAGSGRVASIIAGGAPWTDRSARQAETEACRAALLSGMLFNRFNNRDQAGTSGAVRVLEDDRLGVRWSCLPDEGAVRFSNLDVTAPLPWLRGRTMPGGEELTVVPRGTFGTGTAETLERLAVYGAVALLLPLDVAEPQVPEGVMVLRCPDRLADLDKAIEAKLLTARISRG</sequence>
<protein>
    <recommendedName>
        <fullName evidence="3">YcaO domain-containing protein</fullName>
    </recommendedName>
</protein>
<keyword evidence="2" id="KW-1185">Reference proteome</keyword>
<dbReference type="RefSeq" id="WP_380127924.1">
    <property type="nucleotide sequence ID" value="NZ_JBHSIU010000121.1"/>
</dbReference>
<reference evidence="2" key="1">
    <citation type="journal article" date="2019" name="Int. J. Syst. Evol. Microbiol.">
        <title>The Global Catalogue of Microorganisms (GCM) 10K type strain sequencing project: providing services to taxonomists for standard genome sequencing and annotation.</title>
        <authorList>
            <consortium name="The Broad Institute Genomics Platform"/>
            <consortium name="The Broad Institute Genome Sequencing Center for Infectious Disease"/>
            <person name="Wu L."/>
            <person name="Ma J."/>
        </authorList>
    </citation>
    <scope>NUCLEOTIDE SEQUENCE [LARGE SCALE GENOMIC DNA]</scope>
    <source>
        <strain evidence="2">CGMCC 4.7152</strain>
    </source>
</reference>
<gene>
    <name evidence="1" type="ORF">ACFPIJ_56905</name>
</gene>
<evidence type="ECO:0000313" key="1">
    <source>
        <dbReference type="EMBL" id="MFC5007278.1"/>
    </source>
</evidence>
<organism evidence="1 2">
    <name type="scientific">Dactylosporangium cerinum</name>
    <dbReference type="NCBI Taxonomy" id="1434730"/>
    <lineage>
        <taxon>Bacteria</taxon>
        <taxon>Bacillati</taxon>
        <taxon>Actinomycetota</taxon>
        <taxon>Actinomycetes</taxon>
        <taxon>Micromonosporales</taxon>
        <taxon>Micromonosporaceae</taxon>
        <taxon>Dactylosporangium</taxon>
    </lineage>
</organism>
<evidence type="ECO:0008006" key="3">
    <source>
        <dbReference type="Google" id="ProtNLM"/>
    </source>
</evidence>
<name>A0ABV9WJT5_9ACTN</name>
<dbReference type="EMBL" id="JBHSIU010000121">
    <property type="protein sequence ID" value="MFC5007278.1"/>
    <property type="molecule type" value="Genomic_DNA"/>
</dbReference>
<accession>A0ABV9WJT5</accession>
<comment type="caution">
    <text evidence="1">The sequence shown here is derived from an EMBL/GenBank/DDBJ whole genome shotgun (WGS) entry which is preliminary data.</text>
</comment>
<dbReference type="Proteomes" id="UP001595912">
    <property type="component" value="Unassembled WGS sequence"/>
</dbReference>
<evidence type="ECO:0000313" key="2">
    <source>
        <dbReference type="Proteomes" id="UP001595912"/>
    </source>
</evidence>